<evidence type="ECO:0000256" key="1">
    <source>
        <dbReference type="ARBA" id="ARBA00004123"/>
    </source>
</evidence>
<sequence length="487" mass="50493">MSTLSIHSAPSLGMEKLWDNYAPAERGEGAGCEEAGGSATFMVEDGGIISYAGIFLDDKEDSDDETSDSSTDAEVVMAHLHAAFGGVGAPQANSIFNTSSGSGSTSTSGSTASIAPGSDGKGEEWKNAVLESLEDFLQTEGGIPAAGAGANRRFSFDLSNLDMQTLEQLAAGTTSGSSSRRGSFSLTLLEAEGFMTKSPPASSMAPLLSSGARFHSVPDNLPAGFSHTQEGCKEHVVCDCKKTLTTALGEDGAGHSVPNASVSASKNTGTGASCALEPLTKPQVKKGFAAASTPTGESSPDAPAASVSAASLLPTPQTPPKMPDPGDGPDNKTGANSSGTGSTDSMGTSGTPNGNGGMLVLPVIPKDGVARIGIYTLEERKLRVARFQAKRGRRIWRKKIKYDCRKKLADNRPRVKGRFVRRDEEIDIIVGGAVAAAEAAAAGGSANGSSSALMNEQTLDELFRRGLLITLEDRFGTEESFEWKERK</sequence>
<accession>W7TWE4</accession>
<dbReference type="Pfam" id="PF06203">
    <property type="entry name" value="CCT"/>
    <property type="match status" value="1"/>
</dbReference>
<evidence type="ECO:0000259" key="4">
    <source>
        <dbReference type="PROSITE" id="PS51017"/>
    </source>
</evidence>
<comment type="caution">
    <text evidence="5">The sequence shown here is derived from an EMBL/GenBank/DDBJ whole genome shotgun (WGS) entry which is preliminary data.</text>
</comment>
<proteinExistence type="predicted"/>
<feature type="compositionally biased region" description="Low complexity" evidence="3">
    <location>
        <begin position="98"/>
        <end position="118"/>
    </location>
</feature>
<dbReference type="PANTHER" id="PTHR31319:SF77">
    <property type="entry name" value="ZINC FINGER PROTEIN CONSTANS-LIKE 4"/>
    <property type="match status" value="1"/>
</dbReference>
<feature type="region of interest" description="Disordered" evidence="3">
    <location>
        <begin position="95"/>
        <end position="123"/>
    </location>
</feature>
<name>W7TWE4_9STRA</name>
<dbReference type="AlphaFoldDB" id="W7TWE4"/>
<feature type="compositionally biased region" description="Low complexity" evidence="3">
    <location>
        <begin position="298"/>
        <end position="315"/>
    </location>
</feature>
<evidence type="ECO:0000256" key="2">
    <source>
        <dbReference type="ARBA" id="ARBA00023242"/>
    </source>
</evidence>
<dbReference type="GO" id="GO:0003700">
    <property type="term" value="F:DNA-binding transcription factor activity"/>
    <property type="evidence" value="ECO:0007669"/>
    <property type="project" value="TreeGrafter"/>
</dbReference>
<dbReference type="Proteomes" id="UP000019335">
    <property type="component" value="Chromosome 13"/>
</dbReference>
<dbReference type="InterPro" id="IPR045281">
    <property type="entry name" value="CONSTANS-like"/>
</dbReference>
<feature type="region of interest" description="Disordered" evidence="3">
    <location>
        <begin position="286"/>
        <end position="354"/>
    </location>
</feature>
<dbReference type="InterPro" id="IPR010402">
    <property type="entry name" value="CCT_domain"/>
</dbReference>
<dbReference type="GO" id="GO:0005634">
    <property type="term" value="C:nucleus"/>
    <property type="evidence" value="ECO:0007669"/>
    <property type="project" value="UniProtKB-SubCell"/>
</dbReference>
<feature type="region of interest" description="Disordered" evidence="3">
    <location>
        <begin position="248"/>
        <end position="268"/>
    </location>
</feature>
<keyword evidence="2" id="KW-0539">Nucleus</keyword>
<protein>
    <submittedName>
        <fullName evidence="5">CCT domain protein</fullName>
    </submittedName>
</protein>
<dbReference type="PROSITE" id="PS51017">
    <property type="entry name" value="CCT"/>
    <property type="match status" value="1"/>
</dbReference>
<comment type="subcellular location">
    <subcellularLocation>
        <location evidence="1">Nucleus</location>
    </subcellularLocation>
</comment>
<keyword evidence="6" id="KW-1185">Reference proteome</keyword>
<feature type="compositionally biased region" description="Polar residues" evidence="3">
    <location>
        <begin position="258"/>
        <end position="268"/>
    </location>
</feature>
<evidence type="ECO:0000313" key="5">
    <source>
        <dbReference type="EMBL" id="EWM24669.1"/>
    </source>
</evidence>
<reference evidence="5 6" key="1">
    <citation type="journal article" date="2014" name="Mol. Plant">
        <title>Chromosome Scale Genome Assembly and Transcriptome Profiling of Nannochloropsis gaditana in Nitrogen Depletion.</title>
        <authorList>
            <person name="Corteggiani Carpinelli E."/>
            <person name="Telatin A."/>
            <person name="Vitulo N."/>
            <person name="Forcato C."/>
            <person name="D'Angelo M."/>
            <person name="Schiavon R."/>
            <person name="Vezzi A."/>
            <person name="Giacometti G.M."/>
            <person name="Morosinotto T."/>
            <person name="Valle G."/>
        </authorList>
    </citation>
    <scope>NUCLEOTIDE SEQUENCE [LARGE SCALE GENOMIC DNA]</scope>
    <source>
        <strain evidence="5 6">B-31</strain>
    </source>
</reference>
<dbReference type="EMBL" id="AZIL01001175">
    <property type="protein sequence ID" value="EWM24669.1"/>
    <property type="molecule type" value="Genomic_DNA"/>
</dbReference>
<evidence type="ECO:0000256" key="3">
    <source>
        <dbReference type="SAM" id="MobiDB-lite"/>
    </source>
</evidence>
<feature type="domain" description="CCT" evidence="4">
    <location>
        <begin position="380"/>
        <end position="422"/>
    </location>
</feature>
<evidence type="ECO:0000313" key="6">
    <source>
        <dbReference type="Proteomes" id="UP000019335"/>
    </source>
</evidence>
<dbReference type="OrthoDB" id="153872at2759"/>
<organism evidence="5 6">
    <name type="scientific">Nannochloropsis gaditana</name>
    <dbReference type="NCBI Taxonomy" id="72520"/>
    <lineage>
        <taxon>Eukaryota</taxon>
        <taxon>Sar</taxon>
        <taxon>Stramenopiles</taxon>
        <taxon>Ochrophyta</taxon>
        <taxon>Eustigmatophyceae</taxon>
        <taxon>Eustigmatales</taxon>
        <taxon>Monodopsidaceae</taxon>
        <taxon>Nannochloropsis</taxon>
    </lineage>
</organism>
<feature type="compositionally biased region" description="Low complexity" evidence="3">
    <location>
        <begin position="337"/>
        <end position="351"/>
    </location>
</feature>
<gene>
    <name evidence="5" type="ORF">Naga_100055g29</name>
</gene>
<dbReference type="PANTHER" id="PTHR31319">
    <property type="entry name" value="ZINC FINGER PROTEIN CONSTANS-LIKE 4"/>
    <property type="match status" value="1"/>
</dbReference>